<evidence type="ECO:0000256" key="3">
    <source>
        <dbReference type="ARBA" id="ARBA00022694"/>
    </source>
</evidence>
<dbReference type="Gene3D" id="3.30.1360.120">
    <property type="entry name" value="Probable tRNA modification gtpase trme, domain 1"/>
    <property type="match status" value="1"/>
</dbReference>
<keyword evidence="2" id="KW-0963">Cytoplasm</keyword>
<dbReference type="InterPro" id="IPR005225">
    <property type="entry name" value="Small_GTP-bd"/>
</dbReference>
<keyword evidence="7" id="KW-0460">Magnesium</keyword>
<keyword evidence="8" id="KW-0630">Potassium</keyword>
<keyword evidence="5" id="KW-0547">Nucleotide-binding</keyword>
<dbReference type="Gene3D" id="1.20.120.430">
    <property type="entry name" value="tRNA modification GTPase MnmE domain 2"/>
    <property type="match status" value="1"/>
</dbReference>
<keyword evidence="9" id="KW-0342">GTP-binding</keyword>
<evidence type="ECO:0000256" key="7">
    <source>
        <dbReference type="ARBA" id="ARBA00022842"/>
    </source>
</evidence>
<evidence type="ECO:0000313" key="11">
    <source>
        <dbReference type="EMBL" id="VAX08178.1"/>
    </source>
</evidence>
<dbReference type="Pfam" id="PF01926">
    <property type="entry name" value="MMR_HSR1"/>
    <property type="match status" value="1"/>
</dbReference>
<dbReference type="Pfam" id="PF12631">
    <property type="entry name" value="MnmE_helical"/>
    <property type="match status" value="1"/>
</dbReference>
<dbReference type="FunFam" id="3.30.1360.120:FF:000001">
    <property type="entry name" value="tRNA modification GTPase MnmE"/>
    <property type="match status" value="1"/>
</dbReference>
<reference evidence="11" key="1">
    <citation type="submission" date="2018-06" db="EMBL/GenBank/DDBJ databases">
        <authorList>
            <person name="Zhirakovskaya E."/>
        </authorList>
    </citation>
    <scope>NUCLEOTIDE SEQUENCE</scope>
</reference>
<keyword evidence="4" id="KW-0479">Metal-binding</keyword>
<dbReference type="AlphaFoldDB" id="A0A3B1B9T4"/>
<keyword evidence="3" id="KW-0819">tRNA processing</keyword>
<sequence length="455" mass="50199">MSLRDYVEDTIAAIATPAGRGGVGIIRISGAGVSLIAEAILGRLPRPRIAEYLPFLDDGASLIDQGIALYFPNPHSFTGEDVLELQGHGGPVVLDLLLKRVLSLGARMARPGEFSERAYLNDKIDLTQAEAIADLIDASTEQAARCAMHTLEGVFSDWVHETVERLTHLRMYVEAAIDFPEEEIDFLADNKVTDELDALLGELDRVIKQAHQGQLLREGMRIVLAGQPNAGKSSLLNQLAGRESAIVTDIPGTTRDVLREEISMDGMPVHVIDTAGLRESDDAIEQEGIRRSWQEMEQADRVLLLLDDRCGYGEEEEKILSKLPANLALTIIHNKIDLSNAKVNIKEQNARTHIWLSVKNKQGMELLRTHLKDCVGFNTMASNEGQFMARRRHLQALEQARESIEKGAQQLREYAAGELLAEELHQAQKVLGEITGTVSSDDLLGRIFSSFCIGK</sequence>
<proteinExistence type="inferred from homology"/>
<evidence type="ECO:0000256" key="9">
    <source>
        <dbReference type="ARBA" id="ARBA00023134"/>
    </source>
</evidence>
<dbReference type="EMBL" id="UOFY01000027">
    <property type="protein sequence ID" value="VAX08178.1"/>
    <property type="molecule type" value="Genomic_DNA"/>
</dbReference>
<dbReference type="SUPFAM" id="SSF52540">
    <property type="entry name" value="P-loop containing nucleoside triphosphate hydrolases"/>
    <property type="match status" value="1"/>
</dbReference>
<dbReference type="InterPro" id="IPR018948">
    <property type="entry name" value="GTP-bd_TrmE_N"/>
</dbReference>
<dbReference type="NCBIfam" id="NF003661">
    <property type="entry name" value="PRK05291.1-3"/>
    <property type="match status" value="1"/>
</dbReference>
<evidence type="ECO:0000256" key="5">
    <source>
        <dbReference type="ARBA" id="ARBA00022741"/>
    </source>
</evidence>
<organism evidence="11">
    <name type="scientific">hydrothermal vent metagenome</name>
    <dbReference type="NCBI Taxonomy" id="652676"/>
    <lineage>
        <taxon>unclassified sequences</taxon>
        <taxon>metagenomes</taxon>
        <taxon>ecological metagenomes</taxon>
    </lineage>
</organism>
<comment type="similarity">
    <text evidence="1">Belongs to the TRAFAC class TrmE-Era-EngA-EngB-Septin-like GTPase superfamily. TrmE GTPase family.</text>
</comment>
<dbReference type="GO" id="GO:0046872">
    <property type="term" value="F:metal ion binding"/>
    <property type="evidence" value="ECO:0007669"/>
    <property type="project" value="UniProtKB-KW"/>
</dbReference>
<dbReference type="InterPro" id="IPR025867">
    <property type="entry name" value="MnmE_helical"/>
</dbReference>
<gene>
    <name evidence="11" type="ORF">MNBD_GAMMA25-456</name>
</gene>
<dbReference type="HAMAP" id="MF_00379">
    <property type="entry name" value="GTPase_MnmE"/>
    <property type="match status" value="1"/>
</dbReference>
<name>A0A3B1B9T4_9ZZZZ</name>
<dbReference type="GO" id="GO:0003924">
    <property type="term" value="F:GTPase activity"/>
    <property type="evidence" value="ECO:0007669"/>
    <property type="project" value="InterPro"/>
</dbReference>
<dbReference type="CDD" id="cd14858">
    <property type="entry name" value="TrmE_N"/>
    <property type="match status" value="1"/>
</dbReference>
<dbReference type="NCBIfam" id="TIGR00450">
    <property type="entry name" value="mnmE_trmE_thdF"/>
    <property type="match status" value="1"/>
</dbReference>
<dbReference type="GO" id="GO:0005829">
    <property type="term" value="C:cytosol"/>
    <property type="evidence" value="ECO:0007669"/>
    <property type="project" value="TreeGrafter"/>
</dbReference>
<evidence type="ECO:0000256" key="6">
    <source>
        <dbReference type="ARBA" id="ARBA00022801"/>
    </source>
</evidence>
<dbReference type="InterPro" id="IPR027368">
    <property type="entry name" value="MnmE_dom2"/>
</dbReference>
<dbReference type="InterPro" id="IPR027417">
    <property type="entry name" value="P-loop_NTPase"/>
</dbReference>
<accession>A0A3B1B9T4</accession>
<dbReference type="InterPro" id="IPR027266">
    <property type="entry name" value="TrmE/GcvT-like"/>
</dbReference>
<protein>
    <submittedName>
        <fullName evidence="11">tRNA-5-carboxymethylaminomethyl-2-thiouridine(34) synthesis protein MnmE</fullName>
    </submittedName>
</protein>
<evidence type="ECO:0000256" key="1">
    <source>
        <dbReference type="ARBA" id="ARBA00011043"/>
    </source>
</evidence>
<dbReference type="InterPro" id="IPR006073">
    <property type="entry name" value="GTP-bd"/>
</dbReference>
<dbReference type="PANTHER" id="PTHR42714">
    <property type="entry name" value="TRNA MODIFICATION GTPASE GTPBP3"/>
    <property type="match status" value="1"/>
</dbReference>
<dbReference type="GO" id="GO:0005525">
    <property type="term" value="F:GTP binding"/>
    <property type="evidence" value="ECO:0007669"/>
    <property type="project" value="UniProtKB-KW"/>
</dbReference>
<evidence type="ECO:0000259" key="10">
    <source>
        <dbReference type="PROSITE" id="PS51709"/>
    </source>
</evidence>
<evidence type="ECO:0000256" key="8">
    <source>
        <dbReference type="ARBA" id="ARBA00022958"/>
    </source>
</evidence>
<dbReference type="PROSITE" id="PS51709">
    <property type="entry name" value="G_TRME"/>
    <property type="match status" value="1"/>
</dbReference>
<dbReference type="SUPFAM" id="SSF116878">
    <property type="entry name" value="TrmE connector domain"/>
    <property type="match status" value="1"/>
</dbReference>
<dbReference type="PANTHER" id="PTHR42714:SF2">
    <property type="entry name" value="TRNA MODIFICATION GTPASE GTPBP3, MITOCHONDRIAL"/>
    <property type="match status" value="1"/>
</dbReference>
<dbReference type="CDD" id="cd04164">
    <property type="entry name" value="trmE"/>
    <property type="match status" value="1"/>
</dbReference>
<dbReference type="GO" id="GO:0030488">
    <property type="term" value="P:tRNA methylation"/>
    <property type="evidence" value="ECO:0007669"/>
    <property type="project" value="TreeGrafter"/>
</dbReference>
<evidence type="ECO:0000256" key="4">
    <source>
        <dbReference type="ARBA" id="ARBA00022723"/>
    </source>
</evidence>
<keyword evidence="6" id="KW-0378">Hydrolase</keyword>
<dbReference type="NCBIfam" id="TIGR00231">
    <property type="entry name" value="small_GTP"/>
    <property type="match status" value="1"/>
</dbReference>
<dbReference type="InterPro" id="IPR031168">
    <property type="entry name" value="G_TrmE"/>
</dbReference>
<feature type="domain" description="TrmE-type G" evidence="10">
    <location>
        <begin position="219"/>
        <end position="376"/>
    </location>
</feature>
<dbReference type="FunFam" id="3.40.50.300:FF:001376">
    <property type="entry name" value="tRNA modification GTPase MnmE"/>
    <property type="match status" value="1"/>
</dbReference>
<dbReference type="Gene3D" id="3.40.50.300">
    <property type="entry name" value="P-loop containing nucleotide triphosphate hydrolases"/>
    <property type="match status" value="1"/>
</dbReference>
<evidence type="ECO:0000256" key="2">
    <source>
        <dbReference type="ARBA" id="ARBA00022490"/>
    </source>
</evidence>
<dbReference type="InterPro" id="IPR004520">
    <property type="entry name" value="GTPase_MnmE"/>
</dbReference>
<dbReference type="GO" id="GO:0002098">
    <property type="term" value="P:tRNA wobble uridine modification"/>
    <property type="evidence" value="ECO:0007669"/>
    <property type="project" value="TreeGrafter"/>
</dbReference>
<dbReference type="Pfam" id="PF10396">
    <property type="entry name" value="TrmE_N"/>
    <property type="match status" value="1"/>
</dbReference>